<evidence type="ECO:0000259" key="1">
    <source>
        <dbReference type="Pfam" id="PF12705"/>
    </source>
</evidence>
<gene>
    <name evidence="2" type="ORF">ES674_02390</name>
</gene>
<organism evidence="2 3">
    <name type="scientific">Bizionia myxarmorum</name>
    <dbReference type="NCBI Taxonomy" id="291186"/>
    <lineage>
        <taxon>Bacteria</taxon>
        <taxon>Pseudomonadati</taxon>
        <taxon>Bacteroidota</taxon>
        <taxon>Flavobacteriia</taxon>
        <taxon>Flavobacteriales</taxon>
        <taxon>Flavobacteriaceae</taxon>
        <taxon>Bizionia</taxon>
    </lineage>
</organism>
<dbReference type="Proteomes" id="UP000323720">
    <property type="component" value="Unassembled WGS sequence"/>
</dbReference>
<evidence type="ECO:0000313" key="3">
    <source>
        <dbReference type="Proteomes" id="UP000323720"/>
    </source>
</evidence>
<protein>
    <submittedName>
        <fullName evidence="2">PD-(D/E)XK nuclease family protein</fullName>
    </submittedName>
</protein>
<dbReference type="SUPFAM" id="SSF52540">
    <property type="entry name" value="P-loop containing nucleoside triphosphate hydrolases"/>
    <property type="match status" value="1"/>
</dbReference>
<dbReference type="OrthoDB" id="9762792at2"/>
<dbReference type="AlphaFoldDB" id="A0A5D0RAG1"/>
<sequence>MITFIQEALLDLKKRQIDISNIKLILPSKRAGVFLKHQLANLLDQPIFSPDILSIEEFVEELSELKAISNTELLFEFYETYLQVHTEKNPDSFDAFSKWAQILLQDFNEIDRYLIPQEQIFDYLSAIKELNHWSVDTNQTDFVKNYLVFWKKLKIYYTQLTENLVKKKKGFQGLIYREAVASIQNYINSNPNKHYVFLGFNALNKAEETIIQKLLQNNNADIYWDIDAVFYDNKNHDASLFIRQHKKNWNFFESNPLNWIADNYKTPKDISVIGVPKNVGQAKCIGNILNKLHAENNTLNNTAVVLGEETLLLPVLNSIPESIKALNITMGLPLKSIPLATLFEQLFYIHKKDTGAYYFKDVIKLLSHQFISPLLQSGSTNDVQKVIQTIESNNLIYLSLPRLIELAPQHKTLLELLFGNWNNHATKALNHGQALILKIKTHLEENKSQNLLALEHLFKFNSLFNELTLLDSNFKHLKDINSLFSVYKELLSSETLDFKGEPLEGLQIMGMLESRVLDFETVIISSVNEGVLPSGKSNNSFIPFDVKLENKLPTYKEKDAVYTYHFYRLLQRAKRIFIIYNTEIDALKGGEKSRFITQLELEGIHKIKHSIAVPDISMEAHHQETVIAKNEDVLNQIKTYAAKGFSPSALTSYIRNPIDFYFQKVLKIKEHDDVEETVAANTLGTIIHNTLEDFYKPFEGQQLTWEQINEMKPKIDATVTHHFKSLYKEGDITKGKNLIVFEIAKRYISNFLNLEIADLKDGNTIEIIAIELNNTAEISIPELDFPIRITGKVDRVDKRNGITRIIDYKSGKVDSSKVQVIDWSDLTMDYDKYSKSFQVLTYAYLMHANKPFTEPVEAGIISFKNLSAGFINFAKKDSVYDRNKNVVITNDILQAYEMELKKLILEICDPKIDFIEKKIS</sequence>
<dbReference type="InterPro" id="IPR038726">
    <property type="entry name" value="PDDEXK_AddAB-type"/>
</dbReference>
<dbReference type="EMBL" id="VSKK01000001">
    <property type="protein sequence ID" value="TYB78650.1"/>
    <property type="molecule type" value="Genomic_DNA"/>
</dbReference>
<evidence type="ECO:0000313" key="2">
    <source>
        <dbReference type="EMBL" id="TYB78650.1"/>
    </source>
</evidence>
<keyword evidence="3" id="KW-1185">Reference proteome</keyword>
<comment type="caution">
    <text evidence="2">The sequence shown here is derived from an EMBL/GenBank/DDBJ whole genome shotgun (WGS) entry which is preliminary data.</text>
</comment>
<feature type="domain" description="PD-(D/E)XK endonuclease-like" evidence="1">
    <location>
        <begin position="645"/>
        <end position="913"/>
    </location>
</feature>
<dbReference type="InterPro" id="IPR027417">
    <property type="entry name" value="P-loop_NTPase"/>
</dbReference>
<dbReference type="RefSeq" id="WP_148402387.1">
    <property type="nucleotide sequence ID" value="NZ_VSKK01000001.1"/>
</dbReference>
<dbReference type="Gene3D" id="3.90.320.10">
    <property type="match status" value="1"/>
</dbReference>
<reference evidence="2 3" key="1">
    <citation type="submission" date="2019-08" db="EMBL/GenBank/DDBJ databases">
        <title>Genomes of Antarctic Bizionia species.</title>
        <authorList>
            <person name="Bowman J.P."/>
        </authorList>
    </citation>
    <scope>NUCLEOTIDE SEQUENCE [LARGE SCALE GENOMIC DNA]</scope>
    <source>
        <strain evidence="2 3">ADA-4</strain>
    </source>
</reference>
<accession>A0A5D0RAG1</accession>
<name>A0A5D0RAG1_9FLAO</name>
<dbReference type="InterPro" id="IPR011604">
    <property type="entry name" value="PDDEXK-like_dom_sf"/>
</dbReference>
<dbReference type="Pfam" id="PF12705">
    <property type="entry name" value="PDDEXK_1"/>
    <property type="match status" value="1"/>
</dbReference>
<proteinExistence type="predicted"/>